<dbReference type="InterPro" id="IPR041664">
    <property type="entry name" value="AAA_16"/>
</dbReference>
<keyword evidence="8" id="KW-1185">Reference proteome</keyword>
<dbReference type="PROSITE" id="PS50011">
    <property type="entry name" value="PROTEIN_KINASE_DOM"/>
    <property type="match status" value="1"/>
</dbReference>
<dbReference type="InterPro" id="IPR035965">
    <property type="entry name" value="PAS-like_dom_sf"/>
</dbReference>
<evidence type="ECO:0000259" key="5">
    <source>
        <dbReference type="PROSITE" id="PS50112"/>
    </source>
</evidence>
<dbReference type="Gene3D" id="3.30.450.20">
    <property type="entry name" value="PAS domain"/>
    <property type="match status" value="4"/>
</dbReference>
<dbReference type="InterPro" id="IPR003594">
    <property type="entry name" value="HATPase_dom"/>
</dbReference>
<reference evidence="7 8" key="1">
    <citation type="journal article" date="2023" name="Limnol Oceanogr Lett">
        <title>Environmental adaptations by the intertidal Antarctic cyanobacterium Halotia branconii CENA392 as revealed using long-read genome sequencing.</title>
        <authorList>
            <person name="Dextro R.B."/>
            <person name="Delbaje E."/>
            <person name="Freitas P.N.N."/>
            <person name="Geraldes V."/>
            <person name="Pinto E."/>
            <person name="Long P.F."/>
            <person name="Fiore M.F."/>
        </authorList>
    </citation>
    <scope>NUCLEOTIDE SEQUENCE [LARGE SCALE GENOMIC DNA]</scope>
    <source>
        <strain evidence="7 8">CENA392</strain>
    </source>
</reference>
<evidence type="ECO:0000259" key="3">
    <source>
        <dbReference type="PROSITE" id="PS50011"/>
    </source>
</evidence>
<dbReference type="SMART" id="SM00387">
    <property type="entry name" value="HATPase_c"/>
    <property type="match status" value="1"/>
</dbReference>
<dbReference type="Gene3D" id="3.40.50.300">
    <property type="entry name" value="P-loop containing nucleotide triphosphate hydrolases"/>
    <property type="match status" value="1"/>
</dbReference>
<dbReference type="SMART" id="SM00086">
    <property type="entry name" value="PAC"/>
    <property type="match status" value="4"/>
</dbReference>
<dbReference type="SUPFAM" id="SSF55874">
    <property type="entry name" value="ATPase domain of HSP90 chaperone/DNA topoisomerase II/histidine kinase"/>
    <property type="match status" value="1"/>
</dbReference>
<dbReference type="InterPro" id="IPR029016">
    <property type="entry name" value="GAF-like_dom_sf"/>
</dbReference>
<dbReference type="Gene3D" id="3.30.565.10">
    <property type="entry name" value="Histidine kinase-like ATPase, C-terminal domain"/>
    <property type="match status" value="1"/>
</dbReference>
<feature type="domain" description="Histidine kinase" evidence="4">
    <location>
        <begin position="2039"/>
        <end position="2226"/>
    </location>
</feature>
<dbReference type="Pfam" id="PF00069">
    <property type="entry name" value="Pkinase"/>
    <property type="match status" value="1"/>
</dbReference>
<dbReference type="Gene3D" id="3.30.450.40">
    <property type="match status" value="1"/>
</dbReference>
<protein>
    <submittedName>
        <fullName evidence="7">PAS domain S-box protein</fullName>
    </submittedName>
</protein>
<dbReference type="InterPro" id="IPR000014">
    <property type="entry name" value="PAS"/>
</dbReference>
<evidence type="ECO:0000313" key="8">
    <source>
        <dbReference type="Proteomes" id="UP001223520"/>
    </source>
</evidence>
<dbReference type="Gene3D" id="1.20.5.1930">
    <property type="match status" value="1"/>
</dbReference>
<dbReference type="InterPro" id="IPR005467">
    <property type="entry name" value="His_kinase_dom"/>
</dbReference>
<dbReference type="Proteomes" id="UP001223520">
    <property type="component" value="Chromosome"/>
</dbReference>
<dbReference type="PANTHER" id="PTHR43642">
    <property type="entry name" value="HYBRID SIGNAL TRANSDUCTION HISTIDINE KINASE G"/>
    <property type="match status" value="1"/>
</dbReference>
<dbReference type="CDD" id="cd14014">
    <property type="entry name" value="STKc_PknB_like"/>
    <property type="match status" value="1"/>
</dbReference>
<dbReference type="KEGG" id="hbq:QI031_29510"/>
<organism evidence="7 8">
    <name type="scientific">Halotia branconii CENA392</name>
    <dbReference type="NCBI Taxonomy" id="1539056"/>
    <lineage>
        <taxon>Bacteria</taxon>
        <taxon>Bacillati</taxon>
        <taxon>Cyanobacteriota</taxon>
        <taxon>Cyanophyceae</taxon>
        <taxon>Nostocales</taxon>
        <taxon>Nodulariaceae</taxon>
        <taxon>Halotia</taxon>
    </lineage>
</organism>
<feature type="domain" description="PAC" evidence="6">
    <location>
        <begin position="1731"/>
        <end position="1783"/>
    </location>
</feature>
<dbReference type="SUPFAM" id="SSF55781">
    <property type="entry name" value="GAF domain-like"/>
    <property type="match status" value="1"/>
</dbReference>
<dbReference type="Pfam" id="PF13191">
    <property type="entry name" value="AAA_16"/>
    <property type="match status" value="1"/>
</dbReference>
<dbReference type="Pfam" id="PF13188">
    <property type="entry name" value="PAS_8"/>
    <property type="match status" value="1"/>
</dbReference>
<dbReference type="EMBL" id="CP124543">
    <property type="protein sequence ID" value="WGV25808.1"/>
    <property type="molecule type" value="Genomic_DNA"/>
</dbReference>
<feature type="domain" description="PAC" evidence="6">
    <location>
        <begin position="1858"/>
        <end position="1906"/>
    </location>
</feature>
<feature type="domain" description="PAC" evidence="6">
    <location>
        <begin position="1583"/>
        <end position="1635"/>
    </location>
</feature>
<dbReference type="Pfam" id="PF08448">
    <property type="entry name" value="PAS_4"/>
    <property type="match status" value="3"/>
</dbReference>
<dbReference type="GO" id="GO:0046983">
    <property type="term" value="F:protein dimerization activity"/>
    <property type="evidence" value="ECO:0007669"/>
    <property type="project" value="InterPro"/>
</dbReference>
<proteinExistence type="predicted"/>
<dbReference type="SUPFAM" id="SSF55785">
    <property type="entry name" value="PYP-like sensor domain (PAS domain)"/>
    <property type="match status" value="4"/>
</dbReference>
<keyword evidence="2" id="KW-0175">Coiled coil</keyword>
<dbReference type="InterPro" id="IPR000700">
    <property type="entry name" value="PAS-assoc_C"/>
</dbReference>
<evidence type="ECO:0000256" key="2">
    <source>
        <dbReference type="SAM" id="Coils"/>
    </source>
</evidence>
<dbReference type="GO" id="GO:0016020">
    <property type="term" value="C:membrane"/>
    <property type="evidence" value="ECO:0007669"/>
    <property type="project" value="InterPro"/>
</dbReference>
<dbReference type="InterPro" id="IPR011712">
    <property type="entry name" value="Sig_transdc_His_kin_sub3_dim/P"/>
</dbReference>
<sequence>MIALPGVTIHSKIYESSATLVYRGIREQENCAVIAKVLKHDYPSSCELTRYRQEYEITRSFNIEGVIKAYSQQDYQRTLVILLEDFGGESLEYWMRQQSDLGLMPLSIFLDVAIAIINTLGRIHAANVIHKDINPGNIVFNPNTGVVKIIDFGIATRFSRTNPTFKSLHLLEGTPAYLSPEQTGRMNRMLDYRTDFYSLGVTFYELLTGQLPFPTQDILELVHCHIAKTPIPPHELNATIPQPVSDLILKLMAKNAEDRYQSAWGIKADLERCAGQLAEMGQINAMSLGLQDVSEQFCITQKLYGREAEIEALLAAFDKVARKETFGEICQLKSGIENAQLNVELMLVAGYAGVGKTALVQELYKPITAKHGYFISGKFDQFGRNVPYSAIAHALQKLIQQLLGEPDEQLQQWRSHLLIALGSNGQIIIDVIPEVELIIGKQPPVPEVGATQAQNRFNLTFQRFVRVFCSKDHPLVIFLDDLQWIDAATLKLIELILLDEQSQYLFLIGAYRDNEVTPTHPLVLTLETLRNQGAMLQEIILTPLTLEPLSQLIAETLHHNPDTVRSLAQVVSCKTEGNPFFVGEFLKMLYDENLLTFNAQQLSWQWNLAEIEAQDITDNVVELLLRQLQKLPQATQQILCLAACVGAEFDLETLAIVCEKSPKAIFQDLLAAIQAGLIQSLSELDENLLVQEYKFSHDRVQQAAYALIDESQKPIVHLQIGRNLLEKASPEQLSDRLFEIIDHLNQGIELITAQPERTEIARLNLITGQKAKTATAYEAALQYFNTGLKLLNPESWQSEYDLTLALYSQAAGAAYLHGRFNEMEQFVEVVLTHAKTVLDKVQVYNSRIQRYLSQSNLEEALKIGLEVLKLLEVDLIEDPSQVDIQRELKSTAALLAGREIEDLINLPEMTAPEPLAAMSILADMGAAAFIVSPALMILITCKTVNLSINYGNAIWSPLYYATYGFVLCGVVQDIELGYEFGKLALGLAERLNTKKGNAKALMLSGLLVMHWKIHLKKTIPMLVEAYQNGVETGDFEFAGYGACSACYHSFFVGEELAQVEQKTAVYSKAIGQIRREIPSSWAAMLWQTILNLLGRSLNPSRLIGSAYNEEEALPHMIAIKDRTGVNYFYLYKIVLCYLFGEYHQAAQSAVSVKQYVEAPTAVMVPLFRFYHSLVLLSLLVEASSSQKAAWLSCVSTNQEKMQKWAEHAPMNYLHKYHLVEAEKARVLGQFFEAEEFYERAIAGAAENEFIQEEALAYELAAKHYLARGREKIAQTYMKEAHYCYDRWGAAAKVRDLETRYPQFFSQSSRVAPTSILTASETISNTSEIAFDLAAVMRASQAISREIELEQLLRSLMQILIENAGAQTGYLVLENSGEWLIEAACELNEGENVCNTQVLQSIPVANQLPESIVQYVMRTQESVTLNDATREGAFTSEPYIQRNQTQSILCLPLLNQAKLVGVLYLENKLSAGAFTPERSQMLQLLSTQAAIAIENARLYAKLRVNESKITQFLEAIPVGIAIVDAAGHPYYANQCGNQIVGKEIDRSLSPEQIVEAYQLYIARTEQPYPTERLPVVRALRGERSWYDDMEIRSYNTTTPIEAWGTPVYDEQGNVIYAIVAFQDITKRKQAEKLLADYNRTLEQQVAQQTAALRKSEANYRNLVQTANSIIIRFDTQGRIRFLNDYGLRFFGYEEHQILGRTLLETIRPESETSGRNLEQFIHELFHNPVSYLQTEKENLCRDGRRVWVAWSNRAILNEQGDLVEILSVGNDITQRKQAEEALQRSEAKFRNIFENSQVGIFRTRLSDGLILDANQRFADLFGYDSPHEMIGKKQTTDCYVNSSDRHKAVELLKWNDELQNLEVQLQKRDGTLFWVLYSSRLNAADGCLEGVIADISDRKSVEAALQDSETKLRTLITALPDPLCVITAEGQVIETVGGSPSYRELYREERSGETLHQLFAKEQADEFLNYIQQVLRTQQVLTVEYSQWAAGREIWFSARIAPIRHDQVIWLARDITALKQAEATSILEERNRMAREIHDTLAQAFTGILIQVGAATQVLTDEPEATQAHLDTIEELARTGLSEARRSVRALRPQLLESGDLSSALQRLVNQMRAATDTALIYEVQGLAYPLPAEVENNLLRIGQEALTNAIKYAQAGEIRVELVYDNGQCILRIKDDGQGFGVGSVPLSSGFGLLGMSERAEHMGAQLLIKSQPKQGTEIVVIVDRK</sequence>
<dbReference type="RefSeq" id="WP_281483095.1">
    <property type="nucleotide sequence ID" value="NZ_CP124543.1"/>
</dbReference>
<dbReference type="InterPro" id="IPR000719">
    <property type="entry name" value="Prot_kinase_dom"/>
</dbReference>
<accession>A0AAJ6NSM7</accession>
<keyword evidence="1" id="KW-0418">Kinase</keyword>
<dbReference type="PANTHER" id="PTHR43642:SF1">
    <property type="entry name" value="HYBRID SIGNAL TRANSDUCTION HISTIDINE KINASE G"/>
    <property type="match status" value="1"/>
</dbReference>
<dbReference type="FunFam" id="1.20.5.1930:FF:000005">
    <property type="entry name" value="Two-component sensor histidine kinase"/>
    <property type="match status" value="1"/>
</dbReference>
<dbReference type="SMART" id="SM00065">
    <property type="entry name" value="GAF"/>
    <property type="match status" value="1"/>
</dbReference>
<dbReference type="InterPro" id="IPR036890">
    <property type="entry name" value="HATPase_C_sf"/>
</dbReference>
<dbReference type="Pfam" id="PF07730">
    <property type="entry name" value="HisKA_3"/>
    <property type="match status" value="1"/>
</dbReference>
<dbReference type="PROSITE" id="PS50113">
    <property type="entry name" value="PAC"/>
    <property type="match status" value="3"/>
</dbReference>
<evidence type="ECO:0000259" key="4">
    <source>
        <dbReference type="PROSITE" id="PS50109"/>
    </source>
</evidence>
<feature type="domain" description="Protein kinase" evidence="3">
    <location>
        <begin position="7"/>
        <end position="271"/>
    </location>
</feature>
<evidence type="ECO:0000256" key="1">
    <source>
        <dbReference type="ARBA" id="ARBA00022777"/>
    </source>
</evidence>
<dbReference type="InterPro" id="IPR001610">
    <property type="entry name" value="PAC"/>
</dbReference>
<dbReference type="Pfam" id="PF01590">
    <property type="entry name" value="GAF"/>
    <property type="match status" value="1"/>
</dbReference>
<dbReference type="PROSITE" id="PS50112">
    <property type="entry name" value="PAS"/>
    <property type="match status" value="1"/>
</dbReference>
<dbReference type="SUPFAM" id="SSF52540">
    <property type="entry name" value="P-loop containing nucleoside triphosphate hydrolases"/>
    <property type="match status" value="1"/>
</dbReference>
<dbReference type="InterPro" id="IPR027417">
    <property type="entry name" value="P-loop_NTPase"/>
</dbReference>
<dbReference type="NCBIfam" id="TIGR00229">
    <property type="entry name" value="sensory_box"/>
    <property type="match status" value="4"/>
</dbReference>
<dbReference type="InterPro" id="IPR013656">
    <property type="entry name" value="PAS_4"/>
</dbReference>
<dbReference type="SUPFAM" id="SSF56112">
    <property type="entry name" value="Protein kinase-like (PK-like)"/>
    <property type="match status" value="1"/>
</dbReference>
<dbReference type="InterPro" id="IPR011990">
    <property type="entry name" value="TPR-like_helical_dom_sf"/>
</dbReference>
<dbReference type="GO" id="GO:0000155">
    <property type="term" value="F:phosphorelay sensor kinase activity"/>
    <property type="evidence" value="ECO:0007669"/>
    <property type="project" value="InterPro"/>
</dbReference>
<dbReference type="CDD" id="cd16917">
    <property type="entry name" value="HATPase_UhpB-NarQ-NarX-like"/>
    <property type="match status" value="1"/>
</dbReference>
<keyword evidence="1" id="KW-0808">Transferase</keyword>
<dbReference type="PROSITE" id="PS50109">
    <property type="entry name" value="HIS_KIN"/>
    <property type="match status" value="1"/>
</dbReference>
<dbReference type="Gene3D" id="1.10.510.10">
    <property type="entry name" value="Transferase(Phosphotransferase) domain 1"/>
    <property type="match status" value="1"/>
</dbReference>
<dbReference type="CDD" id="cd00130">
    <property type="entry name" value="PAS"/>
    <property type="match status" value="4"/>
</dbReference>
<gene>
    <name evidence="7" type="ORF">QI031_29510</name>
</gene>
<dbReference type="InterPro" id="IPR003018">
    <property type="entry name" value="GAF"/>
</dbReference>
<name>A0AAJ6NSM7_9CYAN</name>
<feature type="domain" description="PAS" evidence="5">
    <location>
        <begin position="1654"/>
        <end position="1727"/>
    </location>
</feature>
<dbReference type="SUPFAM" id="SSF48452">
    <property type="entry name" value="TPR-like"/>
    <property type="match status" value="1"/>
</dbReference>
<dbReference type="SMART" id="SM00091">
    <property type="entry name" value="PAS"/>
    <property type="match status" value="4"/>
</dbReference>
<dbReference type="InterPro" id="IPR011009">
    <property type="entry name" value="Kinase-like_dom_sf"/>
</dbReference>
<dbReference type="GO" id="GO:0005524">
    <property type="term" value="F:ATP binding"/>
    <property type="evidence" value="ECO:0007669"/>
    <property type="project" value="InterPro"/>
</dbReference>
<dbReference type="InterPro" id="IPR053159">
    <property type="entry name" value="Hybrid_Histidine_Kinase"/>
</dbReference>
<evidence type="ECO:0000259" key="6">
    <source>
        <dbReference type="PROSITE" id="PS50113"/>
    </source>
</evidence>
<dbReference type="Pfam" id="PF02518">
    <property type="entry name" value="HATPase_c"/>
    <property type="match status" value="1"/>
</dbReference>
<evidence type="ECO:0000313" key="7">
    <source>
        <dbReference type="EMBL" id="WGV25808.1"/>
    </source>
</evidence>
<feature type="coiled-coil region" evidence="2">
    <location>
        <begin position="1626"/>
        <end position="1657"/>
    </location>
</feature>